<dbReference type="AlphaFoldDB" id="A0A7X0H319"/>
<proteinExistence type="predicted"/>
<keyword evidence="2 4" id="KW-0732">Signal</keyword>
<feature type="domain" description="Di-haem cytochrome c peroxidase" evidence="5">
    <location>
        <begin position="61"/>
        <end position="211"/>
    </location>
</feature>
<evidence type="ECO:0000256" key="2">
    <source>
        <dbReference type="ARBA" id="ARBA00022729"/>
    </source>
</evidence>
<name>A0A7X0H319_9BACT</name>
<evidence type="ECO:0000313" key="6">
    <source>
        <dbReference type="EMBL" id="MBB6428367.1"/>
    </source>
</evidence>
<keyword evidence="3 6" id="KW-0560">Oxidoreductase</keyword>
<dbReference type="InterPro" id="IPR036909">
    <property type="entry name" value="Cyt_c-like_dom_sf"/>
</dbReference>
<dbReference type="PANTHER" id="PTHR30600">
    <property type="entry name" value="CYTOCHROME C PEROXIDASE-RELATED"/>
    <property type="match status" value="1"/>
</dbReference>
<evidence type="ECO:0000256" key="3">
    <source>
        <dbReference type="ARBA" id="ARBA00023002"/>
    </source>
</evidence>
<dbReference type="GO" id="GO:0004130">
    <property type="term" value="F:cytochrome-c peroxidase activity"/>
    <property type="evidence" value="ECO:0007669"/>
    <property type="project" value="UniProtKB-EC"/>
</dbReference>
<dbReference type="InterPro" id="IPR004852">
    <property type="entry name" value="Di-haem_cyt_c_peroxidsae"/>
</dbReference>
<accession>A0A7X0H319</accession>
<keyword evidence="7" id="KW-1185">Reference proteome</keyword>
<evidence type="ECO:0000256" key="1">
    <source>
        <dbReference type="ARBA" id="ARBA00004196"/>
    </source>
</evidence>
<keyword evidence="6" id="KW-0575">Peroxidase</keyword>
<dbReference type="Proteomes" id="UP000541810">
    <property type="component" value="Unassembled WGS sequence"/>
</dbReference>
<feature type="chain" id="PRO_5031201688" evidence="4">
    <location>
        <begin position="25"/>
        <end position="415"/>
    </location>
</feature>
<reference evidence="6 7" key="1">
    <citation type="submission" date="2020-08" db="EMBL/GenBank/DDBJ databases">
        <title>Genomic Encyclopedia of Type Strains, Phase IV (KMG-IV): sequencing the most valuable type-strain genomes for metagenomic binning, comparative biology and taxonomic classification.</title>
        <authorList>
            <person name="Goeker M."/>
        </authorList>
    </citation>
    <scope>NUCLEOTIDE SEQUENCE [LARGE SCALE GENOMIC DNA]</scope>
    <source>
        <strain evidence="6 7">DSM 103725</strain>
    </source>
</reference>
<dbReference type="Gene3D" id="1.10.760.10">
    <property type="entry name" value="Cytochrome c-like domain"/>
    <property type="match status" value="2"/>
</dbReference>
<comment type="caution">
    <text evidence="6">The sequence shown here is derived from an EMBL/GenBank/DDBJ whole genome shotgun (WGS) entry which is preliminary data.</text>
</comment>
<feature type="signal peptide" evidence="4">
    <location>
        <begin position="1"/>
        <end position="24"/>
    </location>
</feature>
<dbReference type="GO" id="GO:0009055">
    <property type="term" value="F:electron transfer activity"/>
    <property type="evidence" value="ECO:0007669"/>
    <property type="project" value="InterPro"/>
</dbReference>
<dbReference type="InterPro" id="IPR051395">
    <property type="entry name" value="Cytochrome_c_Peroxidase/MauG"/>
</dbReference>
<sequence length="415" mass="46700">MRYPPVALLLVLLVLAFAASPALSKVTGVITITRLFNYADQDIPSYITQDNTPLNNPITDEGATLGRVLFYDKRLSADNSISCASCHQQEHAFSDTAERSEGIDGQLTNRHSMRLVNVRFGDETKFRWDESAESLEAQMTLPIRNQAEMGYSGEDGGPGFDELIEKMEDTRYYPKLFKMAFGDSQITEERMQLALAQFVRSIQSFDSKYDEGRAQVDSELDDFPNFTASENNGKRLFFEDFEWVEDEHTPRRRPNARNASTDSFLAARRVGGGFNCAECHVPPEFAIVPDSLNNGFVRPSPPGRGNPVDLNVTRSPTLRDLVHPDGDLNGGMFHAGAATNINALFAHYDFRQPNDDNTNLDPRMIKDGLPQLLDATRQERHDLIAFLETLTGSNVYTDEKWSDPFNERGDLRLQR</sequence>
<dbReference type="GO" id="GO:0020037">
    <property type="term" value="F:heme binding"/>
    <property type="evidence" value="ECO:0007669"/>
    <property type="project" value="InterPro"/>
</dbReference>
<dbReference type="EMBL" id="JACHGY010000001">
    <property type="protein sequence ID" value="MBB6428367.1"/>
    <property type="molecule type" value="Genomic_DNA"/>
</dbReference>
<organism evidence="6 7">
    <name type="scientific">Algisphaera agarilytica</name>
    <dbReference type="NCBI Taxonomy" id="1385975"/>
    <lineage>
        <taxon>Bacteria</taxon>
        <taxon>Pseudomonadati</taxon>
        <taxon>Planctomycetota</taxon>
        <taxon>Phycisphaerae</taxon>
        <taxon>Phycisphaerales</taxon>
        <taxon>Phycisphaeraceae</taxon>
        <taxon>Algisphaera</taxon>
    </lineage>
</organism>
<evidence type="ECO:0000259" key="5">
    <source>
        <dbReference type="Pfam" id="PF03150"/>
    </source>
</evidence>
<dbReference type="SUPFAM" id="SSF46626">
    <property type="entry name" value="Cytochrome c"/>
    <property type="match status" value="2"/>
</dbReference>
<dbReference type="PANTHER" id="PTHR30600:SF10">
    <property type="entry name" value="BLL6722 PROTEIN"/>
    <property type="match status" value="1"/>
</dbReference>
<evidence type="ECO:0000256" key="4">
    <source>
        <dbReference type="SAM" id="SignalP"/>
    </source>
</evidence>
<dbReference type="Pfam" id="PF03150">
    <property type="entry name" value="CCP_MauG"/>
    <property type="match status" value="1"/>
</dbReference>
<protein>
    <submittedName>
        <fullName evidence="6">Cytochrome c peroxidase</fullName>
        <ecNumber evidence="6">1.11.1.5</ecNumber>
    </submittedName>
</protein>
<gene>
    <name evidence="6" type="ORF">HNQ40_000173</name>
</gene>
<dbReference type="EC" id="1.11.1.5" evidence="6"/>
<evidence type="ECO:0000313" key="7">
    <source>
        <dbReference type="Proteomes" id="UP000541810"/>
    </source>
</evidence>
<comment type="subcellular location">
    <subcellularLocation>
        <location evidence="1">Cell envelope</location>
    </subcellularLocation>
</comment>
<dbReference type="RefSeq" id="WP_184675441.1">
    <property type="nucleotide sequence ID" value="NZ_JACHGY010000001.1"/>
</dbReference>
<dbReference type="GO" id="GO:0030313">
    <property type="term" value="C:cell envelope"/>
    <property type="evidence" value="ECO:0007669"/>
    <property type="project" value="UniProtKB-SubCell"/>
</dbReference>